<dbReference type="GO" id="GO:0003677">
    <property type="term" value="F:DNA binding"/>
    <property type="evidence" value="ECO:0007669"/>
    <property type="project" value="UniProtKB-KW"/>
</dbReference>
<dbReference type="InterPro" id="IPR050863">
    <property type="entry name" value="CenT-Element_Derived"/>
</dbReference>
<evidence type="ECO:0000259" key="3">
    <source>
        <dbReference type="PROSITE" id="PS51253"/>
    </source>
</evidence>
<comment type="caution">
    <text evidence="4">The sequence shown here is derived from an EMBL/GenBank/DDBJ whole genome shotgun (WGS) entry which is preliminary data.</text>
</comment>
<feature type="compositionally biased region" description="Polar residues" evidence="2">
    <location>
        <begin position="436"/>
        <end position="446"/>
    </location>
</feature>
<keyword evidence="1" id="KW-0238">DNA-binding</keyword>
<feature type="compositionally biased region" description="Basic and acidic residues" evidence="2">
    <location>
        <begin position="513"/>
        <end position="522"/>
    </location>
</feature>
<feature type="compositionally biased region" description="Polar residues" evidence="2">
    <location>
        <begin position="113"/>
        <end position="123"/>
    </location>
</feature>
<gene>
    <name evidence="4" type="ORF">N7468_001126</name>
</gene>
<feature type="compositionally biased region" description="Polar residues" evidence="2">
    <location>
        <begin position="294"/>
        <end position="304"/>
    </location>
</feature>
<proteinExistence type="predicted"/>
<feature type="compositionally biased region" description="Low complexity" evidence="2">
    <location>
        <begin position="281"/>
        <end position="293"/>
    </location>
</feature>
<reference evidence="4" key="1">
    <citation type="submission" date="2022-11" db="EMBL/GenBank/DDBJ databases">
        <authorList>
            <person name="Petersen C."/>
        </authorList>
    </citation>
    <scope>NUCLEOTIDE SEQUENCE</scope>
    <source>
        <strain evidence="4">IBT 19713</strain>
    </source>
</reference>
<dbReference type="InterPro" id="IPR009057">
    <property type="entry name" value="Homeodomain-like_sf"/>
</dbReference>
<dbReference type="EMBL" id="JAPQKS010000002">
    <property type="protein sequence ID" value="KAJ5246143.1"/>
    <property type="molecule type" value="Genomic_DNA"/>
</dbReference>
<dbReference type="OrthoDB" id="9909311at2759"/>
<protein>
    <recommendedName>
        <fullName evidence="3">HTH CENPB-type domain-containing protein</fullName>
    </recommendedName>
</protein>
<dbReference type="Proteomes" id="UP001150941">
    <property type="component" value="Unassembled WGS sequence"/>
</dbReference>
<dbReference type="Gene3D" id="1.10.10.60">
    <property type="entry name" value="Homeodomain-like"/>
    <property type="match status" value="2"/>
</dbReference>
<feature type="region of interest" description="Disordered" evidence="2">
    <location>
        <begin position="255"/>
        <end position="373"/>
    </location>
</feature>
<feature type="compositionally biased region" description="Low complexity" evidence="2">
    <location>
        <begin position="447"/>
        <end position="459"/>
    </location>
</feature>
<dbReference type="PROSITE" id="PS51253">
    <property type="entry name" value="HTH_CENPB"/>
    <property type="match status" value="1"/>
</dbReference>
<feature type="compositionally biased region" description="Polar residues" evidence="2">
    <location>
        <begin position="322"/>
        <end position="373"/>
    </location>
</feature>
<feature type="domain" description="HTH CENPB-type" evidence="3">
    <location>
        <begin position="178"/>
        <end position="252"/>
    </location>
</feature>
<reference evidence="4" key="2">
    <citation type="journal article" date="2023" name="IMA Fungus">
        <title>Comparative genomic study of the Penicillium genus elucidates a diverse pangenome and 15 lateral gene transfer events.</title>
        <authorList>
            <person name="Petersen C."/>
            <person name="Sorensen T."/>
            <person name="Nielsen M.R."/>
            <person name="Sondergaard T.E."/>
            <person name="Sorensen J.L."/>
            <person name="Fitzpatrick D.A."/>
            <person name="Frisvad J.C."/>
            <person name="Nielsen K.L."/>
        </authorList>
    </citation>
    <scope>NUCLEOTIDE SEQUENCE</scope>
    <source>
        <strain evidence="4">IBT 19713</strain>
    </source>
</reference>
<keyword evidence="5" id="KW-1185">Reference proteome</keyword>
<feature type="region of interest" description="Disordered" evidence="2">
    <location>
        <begin position="80"/>
        <end position="124"/>
    </location>
</feature>
<dbReference type="InterPro" id="IPR006600">
    <property type="entry name" value="HTH_CenpB_DNA-bd_dom"/>
</dbReference>
<feature type="compositionally biased region" description="Basic residues" evidence="2">
    <location>
        <begin position="523"/>
        <end position="533"/>
    </location>
</feature>
<dbReference type="PANTHER" id="PTHR19303">
    <property type="entry name" value="TRANSPOSON"/>
    <property type="match status" value="1"/>
</dbReference>
<evidence type="ECO:0000313" key="4">
    <source>
        <dbReference type="EMBL" id="KAJ5246143.1"/>
    </source>
</evidence>
<feature type="region of interest" description="Disordered" evidence="2">
    <location>
        <begin position="1"/>
        <end position="20"/>
    </location>
</feature>
<dbReference type="RefSeq" id="XP_058333564.1">
    <property type="nucleotide sequence ID" value="XM_058470423.1"/>
</dbReference>
<name>A0A9W9TX12_9EURO</name>
<evidence type="ECO:0000256" key="1">
    <source>
        <dbReference type="ARBA" id="ARBA00023125"/>
    </source>
</evidence>
<dbReference type="AlphaFoldDB" id="A0A9W9TX12"/>
<dbReference type="GO" id="GO:0005634">
    <property type="term" value="C:nucleus"/>
    <property type="evidence" value="ECO:0007669"/>
    <property type="project" value="TreeGrafter"/>
</dbReference>
<organism evidence="4 5">
    <name type="scientific">Penicillium chermesinum</name>
    <dbReference type="NCBI Taxonomy" id="63820"/>
    <lineage>
        <taxon>Eukaryota</taxon>
        <taxon>Fungi</taxon>
        <taxon>Dikarya</taxon>
        <taxon>Ascomycota</taxon>
        <taxon>Pezizomycotina</taxon>
        <taxon>Eurotiomycetes</taxon>
        <taxon>Eurotiomycetidae</taxon>
        <taxon>Eurotiales</taxon>
        <taxon>Aspergillaceae</taxon>
        <taxon>Penicillium</taxon>
    </lineage>
</organism>
<dbReference type="SUPFAM" id="SSF46689">
    <property type="entry name" value="Homeodomain-like"/>
    <property type="match status" value="2"/>
</dbReference>
<dbReference type="Pfam" id="PF03221">
    <property type="entry name" value="HTH_Tnp_Tc5"/>
    <property type="match status" value="1"/>
</dbReference>
<feature type="region of interest" description="Disordered" evidence="2">
    <location>
        <begin position="510"/>
        <end position="533"/>
    </location>
</feature>
<feature type="compositionally biased region" description="Basic and acidic residues" evidence="2">
    <location>
        <begin position="7"/>
        <end position="17"/>
    </location>
</feature>
<evidence type="ECO:0000313" key="5">
    <source>
        <dbReference type="Proteomes" id="UP001150941"/>
    </source>
</evidence>
<feature type="region of interest" description="Disordered" evidence="2">
    <location>
        <begin position="409"/>
        <end position="462"/>
    </location>
</feature>
<dbReference type="GeneID" id="83197726"/>
<accession>A0A9W9TX12</accession>
<sequence length="533" mass="58281">MEDAMETESHPAPESEFSHSPWLEMGHFTSPQHSPPVPEYNGFEFGHPPIMTVDASYGMSLPPPYASMPLPMPTHSWPSLLTQQSPFHENGIPPTPPLPQSVSPSAPVPPVRKTSTGGSTPRRTLTDEDRRQMCLYHQEHQTAKQTDIGALFGVERSTVSKVLRQKDKYLNPEDGSRSPIKRAKGKVPDIEKALSNWLRNYQGKGLPINDEMIREKALFFASNCGCPDGKQKVLTAAWLEKFKQRNGLLGAKARKGSLDARRGSGSISPTHIITDHANGARQSPSRRSSVSPQNGIGSPISPTHSDGGGKRDLPELAGGYQQIHTKSTTPLDTGSTGMVSPTSTLVSESPFTPTSQTRALSGSNLSRPRSQTFPLVPIDPTLVTADDSMDHQSDNHNVAILESPLEFGDEDSHVAKDNDPRKFIKRNRSNPEIKSKSMQPPASVTKSSVSSPVLGPGSPTQDEARHAFETVIKYFERQPTSLTAQEYMTMGKLMERLELAKNQQNAVGAGLPRIDEHDDVPRVNKKRSIHSLG</sequence>
<dbReference type="SMART" id="SM00674">
    <property type="entry name" value="CENPB"/>
    <property type="match status" value="1"/>
</dbReference>
<dbReference type="PANTHER" id="PTHR19303:SF70">
    <property type="entry name" value="HTH CENPB-TYPE DOMAIN-CONTAINING PROTEIN"/>
    <property type="match status" value="1"/>
</dbReference>
<feature type="compositionally biased region" description="Basic and acidic residues" evidence="2">
    <location>
        <begin position="410"/>
        <end position="422"/>
    </location>
</feature>
<evidence type="ECO:0000256" key="2">
    <source>
        <dbReference type="SAM" id="MobiDB-lite"/>
    </source>
</evidence>